<reference evidence="1 2" key="1">
    <citation type="submission" date="2018-03" db="EMBL/GenBank/DDBJ databases">
        <title>Genomic Encyclopedia of Type Strains, Phase III (KMG-III): the genomes of soil and plant-associated and newly described type strains.</title>
        <authorList>
            <person name="Whitman W."/>
        </authorList>
    </citation>
    <scope>NUCLEOTIDE SEQUENCE [LARGE SCALE GENOMIC DNA]</scope>
    <source>
        <strain evidence="1 2">CGMCC 1.9313</strain>
    </source>
</reference>
<protein>
    <submittedName>
        <fullName evidence="1">Uncharacterized protein</fullName>
    </submittedName>
</protein>
<accession>A0A2T0TUY3</accession>
<sequence>MLIYIGLFYNSKLKIRLLLNSVKKYFVLLALYLNY</sequence>
<dbReference type="EMBL" id="PVTH01000011">
    <property type="protein sequence ID" value="PRY49460.1"/>
    <property type="molecule type" value="Genomic_DNA"/>
</dbReference>
<dbReference type="Proteomes" id="UP000238034">
    <property type="component" value="Unassembled WGS sequence"/>
</dbReference>
<name>A0A2T0TUY3_9SPHI</name>
<dbReference type="AlphaFoldDB" id="A0A2T0TUY3"/>
<organism evidence="1 2">
    <name type="scientific">Arcticibacter pallidicorallinus</name>
    <dbReference type="NCBI Taxonomy" id="1259464"/>
    <lineage>
        <taxon>Bacteria</taxon>
        <taxon>Pseudomonadati</taxon>
        <taxon>Bacteroidota</taxon>
        <taxon>Sphingobacteriia</taxon>
        <taxon>Sphingobacteriales</taxon>
        <taxon>Sphingobacteriaceae</taxon>
        <taxon>Arcticibacter</taxon>
    </lineage>
</organism>
<proteinExistence type="predicted"/>
<evidence type="ECO:0000313" key="1">
    <source>
        <dbReference type="EMBL" id="PRY49460.1"/>
    </source>
</evidence>
<gene>
    <name evidence="1" type="ORF">B0I27_11116</name>
</gene>
<evidence type="ECO:0000313" key="2">
    <source>
        <dbReference type="Proteomes" id="UP000238034"/>
    </source>
</evidence>
<keyword evidence="2" id="KW-1185">Reference proteome</keyword>
<comment type="caution">
    <text evidence="1">The sequence shown here is derived from an EMBL/GenBank/DDBJ whole genome shotgun (WGS) entry which is preliminary data.</text>
</comment>